<sequence>MYYHISLINTAISNEFNDLEQQRVSVQEQKKALLQIEKDKIRKQMILSMYASVTNIVPNLDEESKISGYIVDKDKNAVGKFEYDTTKMTTIDVCNDIWKIIGFADIIFSLVSGNSGP</sequence>
<dbReference type="PANTHER" id="PTHR35730:SF2">
    <property type="entry name" value="KINETOCHORE PROTEIN SPC24 HOMOLOG-RELATED"/>
    <property type="match status" value="1"/>
</dbReference>
<proteinExistence type="predicted"/>
<organism evidence="2 3">
    <name type="scientific">Canavalia gladiata</name>
    <name type="common">Sword bean</name>
    <name type="synonym">Dolichos gladiatus</name>
    <dbReference type="NCBI Taxonomy" id="3824"/>
    <lineage>
        <taxon>Eukaryota</taxon>
        <taxon>Viridiplantae</taxon>
        <taxon>Streptophyta</taxon>
        <taxon>Embryophyta</taxon>
        <taxon>Tracheophyta</taxon>
        <taxon>Spermatophyta</taxon>
        <taxon>Magnoliopsida</taxon>
        <taxon>eudicotyledons</taxon>
        <taxon>Gunneridae</taxon>
        <taxon>Pentapetalae</taxon>
        <taxon>rosids</taxon>
        <taxon>fabids</taxon>
        <taxon>Fabales</taxon>
        <taxon>Fabaceae</taxon>
        <taxon>Papilionoideae</taxon>
        <taxon>50 kb inversion clade</taxon>
        <taxon>NPAAA clade</taxon>
        <taxon>indigoferoid/millettioid clade</taxon>
        <taxon>Phaseoleae</taxon>
        <taxon>Canavalia</taxon>
    </lineage>
</organism>
<protein>
    <submittedName>
        <fullName evidence="2">Uncharacterized protein</fullName>
    </submittedName>
</protein>
<name>A0AAN9QLE8_CANGL</name>
<dbReference type="EMBL" id="JAYMYQ010000004">
    <property type="protein sequence ID" value="KAK7339934.1"/>
    <property type="molecule type" value="Genomic_DNA"/>
</dbReference>
<dbReference type="PANTHER" id="PTHR35730">
    <property type="entry name" value="KINETOCHORE PROTEIN SPC24 HOMOLOG-RELATED"/>
    <property type="match status" value="1"/>
</dbReference>
<gene>
    <name evidence="2" type="ORF">VNO77_20621</name>
</gene>
<feature type="coiled-coil region" evidence="1">
    <location>
        <begin position="9"/>
        <end position="39"/>
    </location>
</feature>
<dbReference type="GO" id="GO:0051983">
    <property type="term" value="P:regulation of chromosome segregation"/>
    <property type="evidence" value="ECO:0007669"/>
    <property type="project" value="InterPro"/>
</dbReference>
<dbReference type="InterPro" id="IPR044951">
    <property type="entry name" value="SPC24-like"/>
</dbReference>
<dbReference type="Proteomes" id="UP001367508">
    <property type="component" value="Unassembled WGS sequence"/>
</dbReference>
<evidence type="ECO:0000313" key="2">
    <source>
        <dbReference type="EMBL" id="KAK7339934.1"/>
    </source>
</evidence>
<evidence type="ECO:0000256" key="1">
    <source>
        <dbReference type="SAM" id="Coils"/>
    </source>
</evidence>
<dbReference type="AlphaFoldDB" id="A0AAN9QLE8"/>
<evidence type="ECO:0000313" key="3">
    <source>
        <dbReference type="Proteomes" id="UP001367508"/>
    </source>
</evidence>
<reference evidence="2 3" key="1">
    <citation type="submission" date="2024-01" db="EMBL/GenBank/DDBJ databases">
        <title>The genomes of 5 underutilized Papilionoideae crops provide insights into root nodulation and disease resistanc.</title>
        <authorList>
            <person name="Jiang F."/>
        </authorList>
    </citation>
    <scope>NUCLEOTIDE SEQUENCE [LARGE SCALE GENOMIC DNA]</scope>
    <source>
        <strain evidence="2">LVBAO_FW01</strain>
        <tissue evidence="2">Leaves</tissue>
    </source>
</reference>
<comment type="caution">
    <text evidence="2">The sequence shown here is derived from an EMBL/GenBank/DDBJ whole genome shotgun (WGS) entry which is preliminary data.</text>
</comment>
<keyword evidence="1" id="KW-0175">Coiled coil</keyword>
<keyword evidence="3" id="KW-1185">Reference proteome</keyword>
<accession>A0AAN9QLE8</accession>
<dbReference type="Gene3D" id="3.30.160.570">
    <property type="entry name" value="Ncd80 complex, Spc24 subunit"/>
    <property type="match status" value="1"/>
</dbReference>